<proteinExistence type="predicted"/>
<dbReference type="EMBL" id="BK015829">
    <property type="protein sequence ID" value="DAE27140.1"/>
    <property type="molecule type" value="Genomic_DNA"/>
</dbReference>
<name>A0A8S5R827_9VIRU</name>
<reference evidence="1" key="1">
    <citation type="journal article" date="2021" name="Proc. Natl. Acad. Sci. U.S.A.">
        <title>A Catalog of Tens of Thousands of Viruses from Human Metagenomes Reveals Hidden Associations with Chronic Diseases.</title>
        <authorList>
            <person name="Tisza M.J."/>
            <person name="Buck C.B."/>
        </authorList>
    </citation>
    <scope>NUCLEOTIDE SEQUENCE</scope>
    <source>
        <strain evidence="1">CtnRj46</strain>
    </source>
</reference>
<accession>A0A8S5R827</accession>
<protein>
    <submittedName>
        <fullName evidence="1">Uncharacterized protein</fullName>
    </submittedName>
</protein>
<organism evidence="1">
    <name type="scientific">virus sp. ctnRj46</name>
    <dbReference type="NCBI Taxonomy" id="2826814"/>
    <lineage>
        <taxon>Viruses</taxon>
    </lineage>
</organism>
<sequence>MKIIKLNESIPNVKLNIEPVENAEQGPATEYDTEISTLLIGLINSKWNFVSELNNDLISLKDKNNNEVSNTIADIRNDEVKHIGEL</sequence>
<evidence type="ECO:0000313" key="1">
    <source>
        <dbReference type="EMBL" id="DAE27140.1"/>
    </source>
</evidence>